<reference evidence="8" key="1">
    <citation type="submission" date="2020-04" db="EMBL/GenBank/DDBJ databases">
        <authorList>
            <person name="Alioto T."/>
            <person name="Alioto T."/>
            <person name="Gomez Garrido J."/>
        </authorList>
    </citation>
    <scope>NUCLEOTIDE SEQUENCE</scope>
    <source>
        <strain evidence="8">A484AB</strain>
    </source>
</reference>
<proteinExistence type="predicted"/>
<dbReference type="GO" id="GO:0003964">
    <property type="term" value="F:RNA-directed DNA polymerase activity"/>
    <property type="evidence" value="ECO:0007669"/>
    <property type="project" value="UniProtKB-KW"/>
</dbReference>
<dbReference type="SUPFAM" id="SSF53098">
    <property type="entry name" value="Ribonuclease H-like"/>
    <property type="match status" value="1"/>
</dbReference>
<dbReference type="InterPro" id="IPR036397">
    <property type="entry name" value="RNaseH_sf"/>
</dbReference>
<keyword evidence="5" id="KW-0378">Hydrolase</keyword>
<dbReference type="PANTHER" id="PTHR37984">
    <property type="entry name" value="PROTEIN CBG26694"/>
    <property type="match status" value="1"/>
</dbReference>
<dbReference type="OrthoDB" id="2286242at2759"/>
<dbReference type="GO" id="GO:0003676">
    <property type="term" value="F:nucleic acid binding"/>
    <property type="evidence" value="ECO:0007669"/>
    <property type="project" value="InterPro"/>
</dbReference>
<evidence type="ECO:0000256" key="7">
    <source>
        <dbReference type="SAM" id="MobiDB-lite"/>
    </source>
</evidence>
<dbReference type="Pfam" id="PF17917">
    <property type="entry name" value="RT_RNaseH"/>
    <property type="match status" value="1"/>
</dbReference>
<name>A0A6S7KDZ3_PARCT</name>
<evidence type="ECO:0000256" key="4">
    <source>
        <dbReference type="ARBA" id="ARBA00022759"/>
    </source>
</evidence>
<dbReference type="InterPro" id="IPR012337">
    <property type="entry name" value="RNaseH-like_sf"/>
</dbReference>
<dbReference type="Pfam" id="PF00665">
    <property type="entry name" value="rve"/>
    <property type="match status" value="1"/>
</dbReference>
<dbReference type="InterPro" id="IPR050951">
    <property type="entry name" value="Retrovirus_Pol_polyprotein"/>
</dbReference>
<keyword evidence="3" id="KW-0540">Nuclease</keyword>
<evidence type="ECO:0000313" key="9">
    <source>
        <dbReference type="Proteomes" id="UP001152795"/>
    </source>
</evidence>
<keyword evidence="4" id="KW-0255">Endonuclease</keyword>
<organism evidence="8 9">
    <name type="scientific">Paramuricea clavata</name>
    <name type="common">Red gorgonian</name>
    <name type="synonym">Violescent sea-whip</name>
    <dbReference type="NCBI Taxonomy" id="317549"/>
    <lineage>
        <taxon>Eukaryota</taxon>
        <taxon>Metazoa</taxon>
        <taxon>Cnidaria</taxon>
        <taxon>Anthozoa</taxon>
        <taxon>Octocorallia</taxon>
        <taxon>Malacalcyonacea</taxon>
        <taxon>Plexauridae</taxon>
        <taxon>Paramuricea</taxon>
    </lineage>
</organism>
<dbReference type="AlphaFoldDB" id="A0A6S7KDZ3"/>
<dbReference type="SUPFAM" id="SSF56672">
    <property type="entry name" value="DNA/RNA polymerases"/>
    <property type="match status" value="1"/>
</dbReference>
<gene>
    <name evidence="8" type="ORF">PACLA_8A022050</name>
</gene>
<comment type="caution">
    <text evidence="8">The sequence shown here is derived from an EMBL/GenBank/DDBJ whole genome shotgun (WGS) entry which is preliminary data.</text>
</comment>
<feature type="region of interest" description="Disordered" evidence="7">
    <location>
        <begin position="99"/>
        <end position="120"/>
    </location>
</feature>
<feature type="compositionally biased region" description="Basic residues" evidence="7">
    <location>
        <begin position="109"/>
        <end position="119"/>
    </location>
</feature>
<keyword evidence="1" id="KW-0808">Transferase</keyword>
<keyword evidence="9" id="KW-1185">Reference proteome</keyword>
<dbReference type="Gene3D" id="3.30.420.10">
    <property type="entry name" value="Ribonuclease H-like superfamily/Ribonuclease H"/>
    <property type="match status" value="1"/>
</dbReference>
<protein>
    <submittedName>
        <fullName evidence="8">Retrovirus-related Pol poly from transposon</fullName>
    </submittedName>
</protein>
<keyword evidence="2" id="KW-0548">Nucleotidyltransferase</keyword>
<evidence type="ECO:0000256" key="2">
    <source>
        <dbReference type="ARBA" id="ARBA00022695"/>
    </source>
</evidence>
<evidence type="ECO:0000256" key="1">
    <source>
        <dbReference type="ARBA" id="ARBA00022679"/>
    </source>
</evidence>
<keyword evidence="6" id="KW-0695">RNA-directed DNA polymerase</keyword>
<evidence type="ECO:0000256" key="5">
    <source>
        <dbReference type="ARBA" id="ARBA00022801"/>
    </source>
</evidence>
<evidence type="ECO:0000313" key="8">
    <source>
        <dbReference type="EMBL" id="CAB4044016.1"/>
    </source>
</evidence>
<dbReference type="EMBL" id="CACRXK020033795">
    <property type="protein sequence ID" value="CAB4044016.1"/>
    <property type="molecule type" value="Genomic_DNA"/>
</dbReference>
<dbReference type="InterPro" id="IPR001584">
    <property type="entry name" value="Integrase_cat-core"/>
</dbReference>
<evidence type="ECO:0000256" key="3">
    <source>
        <dbReference type="ARBA" id="ARBA00022722"/>
    </source>
</evidence>
<dbReference type="InterPro" id="IPR041373">
    <property type="entry name" value="RT_RNaseH"/>
</dbReference>
<sequence length="345" mass="39456">MATQWSRSLTETESRYAQIEKELLAVQFSLDRFHQYVYGKEVIVESDHKPLEMIAKKSLALAPPRLQRLLLRIQKYNYTIVYKSAKEMALPDMLSTAPLPETDEEMGKKTLKKTRKSQRMARSERESVPLSVLPYWNIRAELYFEVVKLPDTKSSTVITYTKSIFSQHGIPAEVVSDNGPQYSSREFEAFAGSWEFKHTTVSPLNPQVNCLAERTVQTIKDLLASPAQLLMNRGLRSRIPQTISQLKPRVPDPVAVKKKLNLKQQKQKFYYDRQSKSLTKLHERDIIRTDDGGKYRRNGRMLLKSVQPDPVAEGMFSGEIPSTRIRSIPSPENVEALVTPDATQS</sequence>
<dbReference type="PANTHER" id="PTHR37984:SF5">
    <property type="entry name" value="PROTEIN NYNRIN-LIKE"/>
    <property type="match status" value="1"/>
</dbReference>
<dbReference type="CDD" id="cd09274">
    <property type="entry name" value="RNase_HI_RT_Ty3"/>
    <property type="match status" value="1"/>
</dbReference>
<dbReference type="GO" id="GO:0015074">
    <property type="term" value="P:DNA integration"/>
    <property type="evidence" value="ECO:0007669"/>
    <property type="project" value="InterPro"/>
</dbReference>
<evidence type="ECO:0000256" key="6">
    <source>
        <dbReference type="ARBA" id="ARBA00022918"/>
    </source>
</evidence>
<dbReference type="InterPro" id="IPR043502">
    <property type="entry name" value="DNA/RNA_pol_sf"/>
</dbReference>
<dbReference type="Proteomes" id="UP001152795">
    <property type="component" value="Unassembled WGS sequence"/>
</dbReference>
<dbReference type="GO" id="GO:0016787">
    <property type="term" value="F:hydrolase activity"/>
    <property type="evidence" value="ECO:0007669"/>
    <property type="project" value="UniProtKB-KW"/>
</dbReference>
<accession>A0A6S7KDZ3</accession>
<dbReference type="GO" id="GO:0004519">
    <property type="term" value="F:endonuclease activity"/>
    <property type="evidence" value="ECO:0007669"/>
    <property type="project" value="UniProtKB-KW"/>
</dbReference>
<dbReference type="PROSITE" id="PS50994">
    <property type="entry name" value="INTEGRASE"/>
    <property type="match status" value="1"/>
</dbReference>